<dbReference type="AlphaFoldDB" id="A0A7K3NQM7"/>
<dbReference type="Gene3D" id="1.10.760.10">
    <property type="entry name" value="Cytochrome c-like domain"/>
    <property type="match status" value="1"/>
</dbReference>
<feature type="chain" id="PRO_5029447499" evidence="1">
    <location>
        <begin position="25"/>
        <end position="97"/>
    </location>
</feature>
<dbReference type="GO" id="GO:0009055">
    <property type="term" value="F:electron transfer activity"/>
    <property type="evidence" value="ECO:0007669"/>
    <property type="project" value="InterPro"/>
</dbReference>
<organism evidence="2 3">
    <name type="scientific">Desulfolutivibrio sulfodismutans</name>
    <dbReference type="NCBI Taxonomy" id="63561"/>
    <lineage>
        <taxon>Bacteria</taxon>
        <taxon>Pseudomonadati</taxon>
        <taxon>Thermodesulfobacteriota</taxon>
        <taxon>Desulfovibrionia</taxon>
        <taxon>Desulfovibrionales</taxon>
        <taxon>Desulfovibrionaceae</taxon>
        <taxon>Desulfolutivibrio</taxon>
    </lineage>
</organism>
<protein>
    <submittedName>
        <fullName evidence="2">Cytochrome C</fullName>
    </submittedName>
</protein>
<dbReference type="SUPFAM" id="SSF46626">
    <property type="entry name" value="Cytochrome c"/>
    <property type="match status" value="1"/>
</dbReference>
<feature type="signal peptide" evidence="1">
    <location>
        <begin position="1"/>
        <end position="24"/>
    </location>
</feature>
<gene>
    <name evidence="2" type="ORF">G3N56_15260</name>
</gene>
<evidence type="ECO:0000313" key="3">
    <source>
        <dbReference type="Proteomes" id="UP000469724"/>
    </source>
</evidence>
<evidence type="ECO:0000313" key="2">
    <source>
        <dbReference type="EMBL" id="NDY58093.1"/>
    </source>
</evidence>
<dbReference type="InterPro" id="IPR036909">
    <property type="entry name" value="Cyt_c-like_dom_sf"/>
</dbReference>
<dbReference type="GO" id="GO:0020037">
    <property type="term" value="F:heme binding"/>
    <property type="evidence" value="ECO:0007669"/>
    <property type="project" value="InterPro"/>
</dbReference>
<comment type="caution">
    <text evidence="2">The sequence shown here is derived from an EMBL/GenBank/DDBJ whole genome shotgun (WGS) entry which is preliminary data.</text>
</comment>
<name>A0A7K3NQM7_9BACT</name>
<proteinExistence type="predicted"/>
<accession>A0A7K3NQM7</accession>
<dbReference type="RefSeq" id="WP_163303171.1">
    <property type="nucleotide sequence ID" value="NZ_JAAGRQ010000078.1"/>
</dbReference>
<dbReference type="EMBL" id="JAAGRQ010000078">
    <property type="protein sequence ID" value="NDY58093.1"/>
    <property type="molecule type" value="Genomic_DNA"/>
</dbReference>
<reference evidence="2 3" key="1">
    <citation type="submission" date="2020-02" db="EMBL/GenBank/DDBJ databases">
        <title>Comparative genomics of sulfur disproportionating microorganisms.</title>
        <authorList>
            <person name="Ward L.M."/>
            <person name="Bertran E."/>
            <person name="Johnston D.T."/>
        </authorList>
    </citation>
    <scope>NUCLEOTIDE SEQUENCE [LARGE SCALE GENOMIC DNA]</scope>
    <source>
        <strain evidence="2 3">DSM 3696</strain>
    </source>
</reference>
<sequence length="97" mass="9735">MTGKCGACIVAAILGLSLAGAALAGDAAKGEALAKGCSCHKKGDLNGRPEADLLAKMQAYKAGQGPNKAMVTIMQKVADADLPDLAAYYAGLEAVKK</sequence>
<dbReference type="Proteomes" id="UP000469724">
    <property type="component" value="Unassembled WGS sequence"/>
</dbReference>
<evidence type="ECO:0000256" key="1">
    <source>
        <dbReference type="SAM" id="SignalP"/>
    </source>
</evidence>
<keyword evidence="3" id="KW-1185">Reference proteome</keyword>
<keyword evidence="1" id="KW-0732">Signal</keyword>